<dbReference type="Proteomes" id="UP000315783">
    <property type="component" value="Unassembled WGS sequence"/>
</dbReference>
<keyword evidence="1" id="KW-0732">Signal</keyword>
<name>A0A545UM54_9HYPO</name>
<proteinExistence type="predicted"/>
<reference evidence="2 3" key="1">
    <citation type="journal article" date="2019" name="Appl. Microbiol. Biotechnol.">
        <title>Genome sequence of Isaria javanica and comparative genome analysis insights into family S53 peptidase evolution in fungal entomopathogens.</title>
        <authorList>
            <person name="Lin R."/>
            <person name="Zhang X."/>
            <person name="Xin B."/>
            <person name="Zou M."/>
            <person name="Gao Y."/>
            <person name="Qin F."/>
            <person name="Hu Q."/>
            <person name="Xie B."/>
            <person name="Cheng X."/>
        </authorList>
    </citation>
    <scope>NUCLEOTIDE SEQUENCE [LARGE SCALE GENOMIC DNA]</scope>
    <source>
        <strain evidence="2 3">IJ1G</strain>
    </source>
</reference>
<protein>
    <submittedName>
        <fullName evidence="2">Uncharacterized protein</fullName>
    </submittedName>
</protein>
<feature type="signal peptide" evidence="1">
    <location>
        <begin position="1"/>
        <end position="15"/>
    </location>
</feature>
<organism evidence="2 3">
    <name type="scientific">Cordyceps javanica</name>
    <dbReference type="NCBI Taxonomy" id="43265"/>
    <lineage>
        <taxon>Eukaryota</taxon>
        <taxon>Fungi</taxon>
        <taxon>Dikarya</taxon>
        <taxon>Ascomycota</taxon>
        <taxon>Pezizomycotina</taxon>
        <taxon>Sordariomycetes</taxon>
        <taxon>Hypocreomycetidae</taxon>
        <taxon>Hypocreales</taxon>
        <taxon>Cordycipitaceae</taxon>
        <taxon>Cordyceps</taxon>
    </lineage>
</organism>
<gene>
    <name evidence="2" type="ORF">IF1G_10865</name>
</gene>
<evidence type="ECO:0000313" key="2">
    <source>
        <dbReference type="EMBL" id="TQV90542.1"/>
    </source>
</evidence>
<dbReference type="AlphaFoldDB" id="A0A545UM54"/>
<dbReference type="EMBL" id="SPUK01000026">
    <property type="protein sequence ID" value="TQV90542.1"/>
    <property type="molecule type" value="Genomic_DNA"/>
</dbReference>
<sequence>MVLFVVDHILLILRGHFWVNKVPPAYPGILRCSVLAKPFYQKKTPTAGVLVPHDLLYLKFTLSLVPASSALDLGVGGEFLASILPGESDRFLLLVLMRCSMLRFSTMSQLPRHISVISKHDNPPRLRRHTSSTGTLFSATVFIIANGAIFAKCDLKSSIATAARVIQRACRGGMYSNYTLPVA</sequence>
<evidence type="ECO:0000313" key="3">
    <source>
        <dbReference type="Proteomes" id="UP000315783"/>
    </source>
</evidence>
<accession>A0A545UM54</accession>
<evidence type="ECO:0000256" key="1">
    <source>
        <dbReference type="SAM" id="SignalP"/>
    </source>
</evidence>
<keyword evidence="3" id="KW-1185">Reference proteome</keyword>
<comment type="caution">
    <text evidence="2">The sequence shown here is derived from an EMBL/GenBank/DDBJ whole genome shotgun (WGS) entry which is preliminary data.</text>
</comment>
<feature type="chain" id="PRO_5022176876" evidence="1">
    <location>
        <begin position="16"/>
        <end position="183"/>
    </location>
</feature>